<dbReference type="RefSeq" id="WP_378257621.1">
    <property type="nucleotide sequence ID" value="NZ_JBHSJV010000001.1"/>
</dbReference>
<evidence type="ECO:0000313" key="1">
    <source>
        <dbReference type="EMBL" id="MFD2590386.1"/>
    </source>
</evidence>
<sequence length="302" mass="35665">MKKLIYGITLLILPFSCISQENRAIKKSTSSKQENLVIKPEHFIGKHKAKVMILGIFHFNNPNFDSYKKQYSFDILKESRQKELEILLHKIAKYNPTKILIESDRIKMNDRINEQYQQYVHDSYDITSKRDETYQIAFKLAKKLKHDKIYCTDAPSEWFGANLDWDSYNREAYLKSTGQYNKTSRYDYNALYRLHDSLTSTQSLTEHLTLINTPSNRLKDHQAYLTETILEGAGDHYVGADSVGRWYRRNLRIFANAYDLTNFDQQERLLLIYGAGHVWQLRQFFTDSPDFDYIETNSYLTK</sequence>
<name>A0ABW5N6H5_9FLAO</name>
<organism evidence="1 2">
    <name type="scientific">Aquimarina hainanensis</name>
    <dbReference type="NCBI Taxonomy" id="1578017"/>
    <lineage>
        <taxon>Bacteria</taxon>
        <taxon>Pseudomonadati</taxon>
        <taxon>Bacteroidota</taxon>
        <taxon>Flavobacteriia</taxon>
        <taxon>Flavobacteriales</taxon>
        <taxon>Flavobacteriaceae</taxon>
        <taxon>Aquimarina</taxon>
    </lineage>
</organism>
<accession>A0ABW5N6H5</accession>
<reference evidence="2" key="1">
    <citation type="journal article" date="2019" name="Int. J. Syst. Evol. Microbiol.">
        <title>The Global Catalogue of Microorganisms (GCM) 10K type strain sequencing project: providing services to taxonomists for standard genome sequencing and annotation.</title>
        <authorList>
            <consortium name="The Broad Institute Genomics Platform"/>
            <consortium name="The Broad Institute Genome Sequencing Center for Infectious Disease"/>
            <person name="Wu L."/>
            <person name="Ma J."/>
        </authorList>
    </citation>
    <scope>NUCLEOTIDE SEQUENCE [LARGE SCALE GENOMIC DNA]</scope>
    <source>
        <strain evidence="2">KCTC 42423</strain>
    </source>
</reference>
<proteinExistence type="predicted"/>
<comment type="caution">
    <text evidence="1">The sequence shown here is derived from an EMBL/GenBank/DDBJ whole genome shotgun (WGS) entry which is preliminary data.</text>
</comment>
<keyword evidence="2" id="KW-1185">Reference proteome</keyword>
<dbReference type="Proteomes" id="UP001597459">
    <property type="component" value="Unassembled WGS sequence"/>
</dbReference>
<dbReference type="EMBL" id="JBHULX010000004">
    <property type="protein sequence ID" value="MFD2590386.1"/>
    <property type="molecule type" value="Genomic_DNA"/>
</dbReference>
<dbReference type="Pfam" id="PF18950">
    <property type="entry name" value="DUF5694"/>
    <property type="match status" value="1"/>
</dbReference>
<gene>
    <name evidence="1" type="ORF">ACFSTE_06045</name>
</gene>
<protein>
    <submittedName>
        <fullName evidence="1">DUF5694 domain-containing protein</fullName>
    </submittedName>
</protein>
<dbReference type="InterPro" id="IPR043749">
    <property type="entry name" value="DUF5694"/>
</dbReference>
<evidence type="ECO:0000313" key="2">
    <source>
        <dbReference type="Proteomes" id="UP001597459"/>
    </source>
</evidence>